<keyword evidence="6" id="KW-1185">Reference proteome</keyword>
<dbReference type="InterPro" id="IPR050330">
    <property type="entry name" value="Bact_OuterMem_StrucFunc"/>
</dbReference>
<feature type="domain" description="OmpA-like" evidence="4">
    <location>
        <begin position="573"/>
        <end position="698"/>
    </location>
</feature>
<keyword evidence="3" id="KW-0732">Signal</keyword>
<evidence type="ECO:0000256" key="3">
    <source>
        <dbReference type="SAM" id="SignalP"/>
    </source>
</evidence>
<dbReference type="PROSITE" id="PS51123">
    <property type="entry name" value="OMPA_2"/>
    <property type="match status" value="1"/>
</dbReference>
<evidence type="ECO:0000256" key="2">
    <source>
        <dbReference type="SAM" id="MobiDB-lite"/>
    </source>
</evidence>
<keyword evidence="1" id="KW-0472">Membrane</keyword>
<protein>
    <submittedName>
        <fullName evidence="5">OmpA family protein</fullName>
    </submittedName>
</protein>
<dbReference type="Proteomes" id="UP001224997">
    <property type="component" value="Unassembled WGS sequence"/>
</dbReference>
<evidence type="ECO:0000259" key="4">
    <source>
        <dbReference type="PROSITE" id="PS51123"/>
    </source>
</evidence>
<dbReference type="RefSeq" id="WP_305963871.1">
    <property type="nucleotide sequence ID" value="NZ_JAVAMQ010000011.1"/>
</dbReference>
<dbReference type="PANTHER" id="PTHR30329">
    <property type="entry name" value="STATOR ELEMENT OF FLAGELLAR MOTOR COMPLEX"/>
    <property type="match status" value="1"/>
</dbReference>
<dbReference type="PANTHER" id="PTHR30329:SF21">
    <property type="entry name" value="LIPOPROTEIN YIAD-RELATED"/>
    <property type="match status" value="1"/>
</dbReference>
<dbReference type="InterPro" id="IPR006665">
    <property type="entry name" value="OmpA-like"/>
</dbReference>
<dbReference type="Gene3D" id="3.30.1330.60">
    <property type="entry name" value="OmpA-like domain"/>
    <property type="match status" value="1"/>
</dbReference>
<sequence>MRRIIHNSTAIAVCLSMLAPHVATAQAQLPVTQTQPAAGDAAADLLLAQAGGNPQLTEEQKLKRRQERAARREAGKDGAARPERAEKRRNEPAPKAAKDDTAKDGPGERARKAAEAAEKPARKPEARKAEQEPARRPERKAEDREAGKRDPEQRASQRPGRAEQARDHPSQDRPARRADEAPRRENPPRRDARPSEEDLARRLEQRQREDDERARRDERREEARDDRRRDRAAQVSLATSAVARDRTGTLPGLGSLADREVASGLTEDRLACLSGGVAPCRDGDLYVTPRGVVLERNRNGAYLLAPAAQQIYRVDRDGRVVDRQSGRDARISEAAREAARETRAAANAAALREDRQRRRDIIEQRITDQNRRRSSQDFRYSLNEAWREAERRQRGETRWQEDDDDDRSDLVKALLLGLGAVAVGSMLNNNRQVALSTPDRVVVTRPDGSQEVIKDEVALLRQPGSTVTTEEFDDGSSRTIVTRPDGSKVVTIRDADLRILRRTLVSPDGRTTQLIDDTAEVAPVDVATLPAPAPLTEYGAGMDEAALRAALARESGVDRRFTLGQIRNISEVRSLVAPVDIEAITFDTGSSAISPDQASRLSGLGAVIADAVAANPREMFLIEGHTDTVGPDPMNLALSDRRAESVALALTEYFDVPPENLVVQGYGEQDLKIRADGDIRDNRRASVRRITDLLRTAELQ</sequence>
<gene>
    <name evidence="5" type="ORF">Q5Y72_13125</name>
</gene>
<accession>A0ABT9JE90</accession>
<feature type="chain" id="PRO_5047493133" evidence="3">
    <location>
        <begin position="26"/>
        <end position="700"/>
    </location>
</feature>
<proteinExistence type="predicted"/>
<dbReference type="SUPFAM" id="SSF103088">
    <property type="entry name" value="OmpA-like"/>
    <property type="match status" value="1"/>
</dbReference>
<dbReference type="EMBL" id="JAVAMQ010000011">
    <property type="protein sequence ID" value="MDP5308030.1"/>
    <property type="molecule type" value="Genomic_DNA"/>
</dbReference>
<evidence type="ECO:0000313" key="6">
    <source>
        <dbReference type="Proteomes" id="UP001224997"/>
    </source>
</evidence>
<feature type="region of interest" description="Disordered" evidence="2">
    <location>
        <begin position="45"/>
        <end position="255"/>
    </location>
</feature>
<evidence type="ECO:0000313" key="5">
    <source>
        <dbReference type="EMBL" id="MDP5308030.1"/>
    </source>
</evidence>
<organism evidence="5 6">
    <name type="scientific">Paracoccus spongiarum</name>
    <dbReference type="NCBI Taxonomy" id="3064387"/>
    <lineage>
        <taxon>Bacteria</taxon>
        <taxon>Pseudomonadati</taxon>
        <taxon>Pseudomonadota</taxon>
        <taxon>Alphaproteobacteria</taxon>
        <taxon>Rhodobacterales</taxon>
        <taxon>Paracoccaceae</taxon>
        <taxon>Paracoccus</taxon>
    </lineage>
</organism>
<reference evidence="5 6" key="1">
    <citation type="submission" date="2023-08" db="EMBL/GenBank/DDBJ databases">
        <authorList>
            <person name="Park J.-S."/>
        </authorList>
    </citation>
    <scope>NUCLEOTIDE SEQUENCE [LARGE SCALE GENOMIC DNA]</scope>
    <source>
        <strain evidence="5 6">2205BS29-5</strain>
    </source>
</reference>
<name>A0ABT9JE90_9RHOB</name>
<dbReference type="Pfam" id="PF00691">
    <property type="entry name" value="OmpA"/>
    <property type="match status" value="1"/>
</dbReference>
<comment type="caution">
    <text evidence="5">The sequence shown here is derived from an EMBL/GenBank/DDBJ whole genome shotgun (WGS) entry which is preliminary data.</text>
</comment>
<evidence type="ECO:0000256" key="1">
    <source>
        <dbReference type="PROSITE-ProRule" id="PRU00473"/>
    </source>
</evidence>
<dbReference type="CDD" id="cd07185">
    <property type="entry name" value="OmpA_C-like"/>
    <property type="match status" value="1"/>
</dbReference>
<feature type="compositionally biased region" description="Basic and acidic residues" evidence="2">
    <location>
        <begin position="67"/>
        <end position="232"/>
    </location>
</feature>
<dbReference type="InterPro" id="IPR036737">
    <property type="entry name" value="OmpA-like_sf"/>
</dbReference>
<feature type="signal peptide" evidence="3">
    <location>
        <begin position="1"/>
        <end position="25"/>
    </location>
</feature>